<gene>
    <name evidence="6" type="ORF">ACFQ1E_04375</name>
</gene>
<evidence type="ECO:0000256" key="2">
    <source>
        <dbReference type="ARBA" id="ARBA00022989"/>
    </source>
</evidence>
<evidence type="ECO:0000259" key="5">
    <source>
        <dbReference type="PROSITE" id="PS50850"/>
    </source>
</evidence>
<feature type="transmembrane region" description="Helical" evidence="4">
    <location>
        <begin position="237"/>
        <end position="258"/>
    </location>
</feature>
<evidence type="ECO:0000256" key="1">
    <source>
        <dbReference type="ARBA" id="ARBA00022692"/>
    </source>
</evidence>
<dbReference type="InterPro" id="IPR020846">
    <property type="entry name" value="MFS_dom"/>
</dbReference>
<evidence type="ECO:0000256" key="3">
    <source>
        <dbReference type="ARBA" id="ARBA00023136"/>
    </source>
</evidence>
<dbReference type="InterPro" id="IPR011701">
    <property type="entry name" value="MFS"/>
</dbReference>
<dbReference type="Gene3D" id="1.20.1250.20">
    <property type="entry name" value="MFS general substrate transporter like domains"/>
    <property type="match status" value="1"/>
</dbReference>
<comment type="caution">
    <text evidence="6">The sequence shown here is derived from an EMBL/GenBank/DDBJ whole genome shotgun (WGS) entry which is preliminary data.</text>
</comment>
<accession>A0ABW3H5E4</accession>
<keyword evidence="7" id="KW-1185">Reference proteome</keyword>
<evidence type="ECO:0000256" key="4">
    <source>
        <dbReference type="SAM" id="Phobius"/>
    </source>
</evidence>
<dbReference type="RefSeq" id="WP_264942193.1">
    <property type="nucleotide sequence ID" value="NZ_JAPDRA010000001.1"/>
</dbReference>
<proteinExistence type="predicted"/>
<feature type="domain" description="Major facilitator superfamily (MFS) profile" evidence="5">
    <location>
        <begin position="22"/>
        <end position="415"/>
    </location>
</feature>
<dbReference type="InterPro" id="IPR036259">
    <property type="entry name" value="MFS_trans_sf"/>
</dbReference>
<feature type="transmembrane region" description="Helical" evidence="4">
    <location>
        <begin position="391"/>
        <end position="411"/>
    </location>
</feature>
<organism evidence="6 7">
    <name type="scientific">Sphingomonas canadensis</name>
    <dbReference type="NCBI Taxonomy" id="1219257"/>
    <lineage>
        <taxon>Bacteria</taxon>
        <taxon>Pseudomonadati</taxon>
        <taxon>Pseudomonadota</taxon>
        <taxon>Alphaproteobacteria</taxon>
        <taxon>Sphingomonadales</taxon>
        <taxon>Sphingomonadaceae</taxon>
        <taxon>Sphingomonas</taxon>
    </lineage>
</organism>
<dbReference type="PROSITE" id="PS50850">
    <property type="entry name" value="MFS"/>
    <property type="match status" value="1"/>
</dbReference>
<feature type="transmembrane region" description="Helical" evidence="4">
    <location>
        <begin position="60"/>
        <end position="79"/>
    </location>
</feature>
<sequence>MIEHDISGRRPLGLPIAWWVALGTAIGLSVGFSAVASTVFGQFVTPLSQAFGWSRGETTLAVAFANIPLLLMAPLFGVLIDRMGAWRTLCVSQVAVPLILMSLATLQGSLTQLYISFFLLALFGAGTLPAAYTRIILTWFDRRRGLGFGIALSGVGLASLVLPPISQALIGAFGWRMAIVSIGVLFLLVGGLNVATLLRIRPQGPHEIDAGAASGSHPAIDPLSGIPWRKALRTMTYWTIALAFVPLGAASMGLLVNLPSILADRGFSPLAAASGVSILGATLIFARLVTGWLLDNVSTMYVVAVIFAAPALGFFLLADSHTAGITAFAIFLIAFGIGAEFDVMAFLLSRLFGPISYGGLYGGVYAAYNIGVAVGPAYLATRFDASGTYDLALAVFAVLFLLSGAVLTIVARRVPGAAGAA</sequence>
<evidence type="ECO:0000313" key="7">
    <source>
        <dbReference type="Proteomes" id="UP001596977"/>
    </source>
</evidence>
<feature type="transmembrane region" description="Helical" evidence="4">
    <location>
        <begin position="177"/>
        <end position="198"/>
    </location>
</feature>
<feature type="transmembrane region" description="Helical" evidence="4">
    <location>
        <begin position="324"/>
        <end position="348"/>
    </location>
</feature>
<feature type="transmembrane region" description="Helical" evidence="4">
    <location>
        <begin position="270"/>
        <end position="289"/>
    </location>
</feature>
<keyword evidence="3 4" id="KW-0472">Membrane</keyword>
<feature type="transmembrane region" description="Helical" evidence="4">
    <location>
        <begin position="360"/>
        <end position="379"/>
    </location>
</feature>
<dbReference type="SUPFAM" id="SSF103473">
    <property type="entry name" value="MFS general substrate transporter"/>
    <property type="match status" value="1"/>
</dbReference>
<feature type="transmembrane region" description="Helical" evidence="4">
    <location>
        <begin position="113"/>
        <end position="133"/>
    </location>
</feature>
<keyword evidence="1 4" id="KW-0812">Transmembrane</keyword>
<dbReference type="EMBL" id="JBHTJG010000001">
    <property type="protein sequence ID" value="MFD0945570.1"/>
    <property type="molecule type" value="Genomic_DNA"/>
</dbReference>
<feature type="transmembrane region" description="Helical" evidence="4">
    <location>
        <begin position="301"/>
        <end position="318"/>
    </location>
</feature>
<dbReference type="PANTHER" id="PTHR11360">
    <property type="entry name" value="MONOCARBOXYLATE TRANSPORTER"/>
    <property type="match status" value="1"/>
</dbReference>
<feature type="transmembrane region" description="Helical" evidence="4">
    <location>
        <begin position="12"/>
        <end position="40"/>
    </location>
</feature>
<reference evidence="7" key="1">
    <citation type="journal article" date="2019" name="Int. J. Syst. Evol. Microbiol.">
        <title>The Global Catalogue of Microorganisms (GCM) 10K type strain sequencing project: providing services to taxonomists for standard genome sequencing and annotation.</title>
        <authorList>
            <consortium name="The Broad Institute Genomics Platform"/>
            <consortium name="The Broad Institute Genome Sequencing Center for Infectious Disease"/>
            <person name="Wu L."/>
            <person name="Ma J."/>
        </authorList>
    </citation>
    <scope>NUCLEOTIDE SEQUENCE [LARGE SCALE GENOMIC DNA]</scope>
    <source>
        <strain evidence="7">CCUG 62982</strain>
    </source>
</reference>
<dbReference type="Proteomes" id="UP001596977">
    <property type="component" value="Unassembled WGS sequence"/>
</dbReference>
<dbReference type="Pfam" id="PF07690">
    <property type="entry name" value="MFS_1"/>
    <property type="match status" value="1"/>
</dbReference>
<protein>
    <submittedName>
        <fullName evidence="6">MFS transporter</fullName>
    </submittedName>
</protein>
<keyword evidence="2 4" id="KW-1133">Transmembrane helix</keyword>
<feature type="transmembrane region" description="Helical" evidence="4">
    <location>
        <begin position="145"/>
        <end position="165"/>
    </location>
</feature>
<evidence type="ECO:0000313" key="6">
    <source>
        <dbReference type="EMBL" id="MFD0945570.1"/>
    </source>
</evidence>
<dbReference type="PANTHER" id="PTHR11360:SF284">
    <property type="entry name" value="EG:103B4.3 PROTEIN-RELATED"/>
    <property type="match status" value="1"/>
</dbReference>
<dbReference type="InterPro" id="IPR050327">
    <property type="entry name" value="Proton-linked_MCT"/>
</dbReference>
<name>A0ABW3H5E4_9SPHN</name>